<accession>A0A0E9R3Y8</accession>
<organism evidence="1">
    <name type="scientific">Anguilla anguilla</name>
    <name type="common">European freshwater eel</name>
    <name type="synonym">Muraena anguilla</name>
    <dbReference type="NCBI Taxonomy" id="7936"/>
    <lineage>
        <taxon>Eukaryota</taxon>
        <taxon>Metazoa</taxon>
        <taxon>Chordata</taxon>
        <taxon>Craniata</taxon>
        <taxon>Vertebrata</taxon>
        <taxon>Euteleostomi</taxon>
        <taxon>Actinopterygii</taxon>
        <taxon>Neopterygii</taxon>
        <taxon>Teleostei</taxon>
        <taxon>Anguilliformes</taxon>
        <taxon>Anguillidae</taxon>
        <taxon>Anguilla</taxon>
    </lineage>
</organism>
<sequence length="27" mass="2886">MFVVGCCPISRGVFLGPAFDVIICLDL</sequence>
<name>A0A0E9R3Y8_ANGAN</name>
<reference evidence="1" key="1">
    <citation type="submission" date="2014-11" db="EMBL/GenBank/DDBJ databases">
        <authorList>
            <person name="Amaro Gonzalez C."/>
        </authorList>
    </citation>
    <scope>NUCLEOTIDE SEQUENCE</scope>
</reference>
<dbReference type="AlphaFoldDB" id="A0A0E9R3Y8"/>
<proteinExistence type="predicted"/>
<reference evidence="1" key="2">
    <citation type="journal article" date="2015" name="Fish Shellfish Immunol.">
        <title>Early steps in the European eel (Anguilla anguilla)-Vibrio vulnificus interaction in the gills: Role of the RtxA13 toxin.</title>
        <authorList>
            <person name="Callol A."/>
            <person name="Pajuelo D."/>
            <person name="Ebbesson L."/>
            <person name="Teles M."/>
            <person name="MacKenzie S."/>
            <person name="Amaro C."/>
        </authorList>
    </citation>
    <scope>NUCLEOTIDE SEQUENCE</scope>
</reference>
<protein>
    <submittedName>
        <fullName evidence="1">Uncharacterized protein</fullName>
    </submittedName>
</protein>
<evidence type="ECO:0000313" key="1">
    <source>
        <dbReference type="EMBL" id="JAH23861.1"/>
    </source>
</evidence>
<dbReference type="EMBL" id="GBXM01084716">
    <property type="protein sequence ID" value="JAH23861.1"/>
    <property type="molecule type" value="Transcribed_RNA"/>
</dbReference>